<accession>A0A501WE43</accession>
<gene>
    <name evidence="2" type="ORF">FJM51_20670</name>
</gene>
<evidence type="ECO:0000313" key="3">
    <source>
        <dbReference type="Proteomes" id="UP000319255"/>
    </source>
</evidence>
<dbReference type="Proteomes" id="UP000319255">
    <property type="component" value="Unassembled WGS sequence"/>
</dbReference>
<protein>
    <recommendedName>
        <fullName evidence="1">SsuA/THI5-like domain-containing protein</fullName>
    </recommendedName>
</protein>
<proteinExistence type="predicted"/>
<evidence type="ECO:0000313" key="2">
    <source>
        <dbReference type="EMBL" id="TPE47102.1"/>
    </source>
</evidence>
<dbReference type="AlphaFoldDB" id="A0A501WE43"/>
<organism evidence="2 3">
    <name type="scientific">Amaricoccus solimangrovi</name>
    <dbReference type="NCBI Taxonomy" id="2589815"/>
    <lineage>
        <taxon>Bacteria</taxon>
        <taxon>Pseudomonadati</taxon>
        <taxon>Pseudomonadota</taxon>
        <taxon>Alphaproteobacteria</taxon>
        <taxon>Rhodobacterales</taxon>
        <taxon>Paracoccaceae</taxon>
        <taxon>Amaricoccus</taxon>
    </lineage>
</organism>
<dbReference type="InterPro" id="IPR015168">
    <property type="entry name" value="SsuA/THI5"/>
</dbReference>
<dbReference type="Gene3D" id="3.40.190.10">
    <property type="entry name" value="Periplasmic binding protein-like II"/>
    <property type="match status" value="2"/>
</dbReference>
<dbReference type="EMBL" id="VFRP01000035">
    <property type="protein sequence ID" value="TPE47102.1"/>
    <property type="molecule type" value="Genomic_DNA"/>
</dbReference>
<dbReference type="OrthoDB" id="8689594at2"/>
<evidence type="ECO:0000259" key="1">
    <source>
        <dbReference type="Pfam" id="PF09084"/>
    </source>
</evidence>
<dbReference type="SUPFAM" id="SSF53850">
    <property type="entry name" value="Periplasmic binding protein-like II"/>
    <property type="match status" value="1"/>
</dbReference>
<name>A0A501WE43_9RHOB</name>
<feature type="domain" description="SsuA/THI5-like" evidence="1">
    <location>
        <begin position="125"/>
        <end position="219"/>
    </location>
</feature>
<keyword evidence="3" id="KW-1185">Reference proteome</keyword>
<dbReference type="Pfam" id="PF09084">
    <property type="entry name" value="NMT1"/>
    <property type="match status" value="1"/>
</dbReference>
<comment type="caution">
    <text evidence="2">The sequence shown here is derived from an EMBL/GenBank/DDBJ whole genome shotgun (WGS) entry which is preliminary data.</text>
</comment>
<sequence>MTRSLLECNIASSFFYEYPIRPGLAMACSRPRRRRKSLLFIPAMVLTTTWEYCTQNCIPFGRVDRDRIPAQSITLGDVRMSETTLRAVFQRRPYTSPIADGEIPVPGAKIDFTEVDLISKAMPAVCNLAYDIGEITFTDYLQARDLGKPLVGLPVFVTRNFLHNRIWYHTRSGIAHPKDLEGKTVGIKSYPQTATFWNRAVLASEYGVDVSRIRWVYLEGAHNAEYTPPTNVVPAPEGATLADLLESGEIDAADDPARPFTDAGVSWEHDPETIKPLLSDTKAAEAEWYARTGVYPILHMIVLRRAALERLPSLAGDLFAAFTQARDAWMPRITNPDVFRQRGRDIVGRDFLPYGVDANLPTIEFACRAAHEQGVTSRRLSAIELFDRELFALPA</sequence>
<reference evidence="2 3" key="1">
    <citation type="submission" date="2019-06" db="EMBL/GenBank/DDBJ databases">
        <title>A novel bacterium of genus Amaricoccus, isolated from marine sediment.</title>
        <authorList>
            <person name="Huang H."/>
            <person name="Mo K."/>
            <person name="Hu Y."/>
        </authorList>
    </citation>
    <scope>NUCLEOTIDE SEQUENCE [LARGE SCALE GENOMIC DNA]</scope>
    <source>
        <strain evidence="2 3">HB172011</strain>
    </source>
</reference>